<proteinExistence type="predicted"/>
<accession>A0ABS8AWY3</accession>
<keyword evidence="2" id="KW-1185">Reference proteome</keyword>
<dbReference type="Pfam" id="PF14106">
    <property type="entry name" value="DUF4279"/>
    <property type="match status" value="1"/>
</dbReference>
<reference evidence="1" key="1">
    <citation type="submission" date="2021-10" db="EMBL/GenBank/DDBJ databases">
        <authorList>
            <person name="Dean J.D."/>
            <person name="Kim M.K."/>
            <person name="Newey C.N."/>
            <person name="Stoker T.S."/>
            <person name="Thompson D.W."/>
            <person name="Grose J.H."/>
        </authorList>
    </citation>
    <scope>NUCLEOTIDE SEQUENCE</scope>
    <source>
        <strain evidence="1">BT178</strain>
    </source>
</reference>
<organism evidence="1 2">
    <name type="scientific">Hymenobacter lucidus</name>
    <dbReference type="NCBI Taxonomy" id="2880930"/>
    <lineage>
        <taxon>Bacteria</taxon>
        <taxon>Pseudomonadati</taxon>
        <taxon>Bacteroidota</taxon>
        <taxon>Cytophagia</taxon>
        <taxon>Cytophagales</taxon>
        <taxon>Hymenobacteraceae</taxon>
        <taxon>Hymenobacter</taxon>
    </lineage>
</organism>
<evidence type="ECO:0000313" key="1">
    <source>
        <dbReference type="EMBL" id="MCB2410299.1"/>
    </source>
</evidence>
<dbReference type="RefSeq" id="WP_226178773.1">
    <property type="nucleotide sequence ID" value="NZ_JAJADR010000006.1"/>
</dbReference>
<dbReference type="Proteomes" id="UP001165296">
    <property type="component" value="Unassembled WGS sequence"/>
</dbReference>
<gene>
    <name evidence="1" type="ORF">LGH74_20065</name>
</gene>
<evidence type="ECO:0000313" key="2">
    <source>
        <dbReference type="Proteomes" id="UP001165296"/>
    </source>
</evidence>
<sequence length="145" mass="16676">MSASQSYVYFSLQGADFDPDEVTTRLGITPTKTWRKGDQKSYGIPRQNTAWIWETARGTEPIWINTLVDEVLSTFEAKADIIMELKHTLQLESMLCIILYIDRNEDESTPSVGHDLRTISFLYHTQTTTDIDMYHYNSAENELTS</sequence>
<protein>
    <submittedName>
        <fullName evidence="1">DUF4279 domain-containing protein</fullName>
    </submittedName>
</protein>
<dbReference type="EMBL" id="JAJADR010000006">
    <property type="protein sequence ID" value="MCB2410299.1"/>
    <property type="molecule type" value="Genomic_DNA"/>
</dbReference>
<dbReference type="InterPro" id="IPR025459">
    <property type="entry name" value="DUF4279"/>
</dbReference>
<comment type="caution">
    <text evidence="1">The sequence shown here is derived from an EMBL/GenBank/DDBJ whole genome shotgun (WGS) entry which is preliminary data.</text>
</comment>
<name>A0ABS8AWY3_9BACT</name>